<dbReference type="AlphaFoldDB" id="A0A0J0XGL2"/>
<dbReference type="Proteomes" id="UP000053611">
    <property type="component" value="Unassembled WGS sequence"/>
</dbReference>
<feature type="domain" description="Phenol hydroxylase-like C-terminal dimerisation" evidence="6">
    <location>
        <begin position="447"/>
        <end position="641"/>
    </location>
</feature>
<keyword evidence="2" id="KW-0285">Flavoprotein</keyword>
<keyword evidence="3" id="KW-0274">FAD</keyword>
<evidence type="ECO:0000259" key="5">
    <source>
        <dbReference type="Pfam" id="PF01494"/>
    </source>
</evidence>
<sequence length="646" mass="71348">MTVSVTTNESKVDVLIVGAGPAGLMLATQLSKLKIDTRIVDKMAHPVLRGHADGLQCRTGEVFEALNVHREFDAETHECAEVIIWDPDQNGGIHETSRVVDTVPGMSRVRHVNLGQDRVEAIFIDAMKKANNLEVERLTSPTSFTVDETALDDNDAFPITVTLKKLPPPAEWANGDVKSGMYRSNLFTDESQTASNAVEADHSGEETVHCKYLVGCDGARSWVRKNLGLELKGDSANVYWGAFDAVVDSDLPTTRMKNVIHSKDAGTVLMVPREDGMVRVYTQMGELKPGERVDRAAVTIEKLMEKTQQVLKPYRIDFPYIDWYTCYEIGQRVCDTFSQYKDHILIAGDACHTHSPKAGQGMNVSMMDTFNLGWKLASVLRGQAKRDILHTYQLERQKTAHQLIEFDRKFSALFTGKAKTAERAGVSPEEMRKAWDDSIRFTSGTGVVYEPNMIVGKANPWLAKNITVGSHFENHQVVGAFNAHALQLQGRLLADGRWRIVIFPGDIRNKDNFAALKALGDALGSKSGPAPKYTPKGEDLDSVIQTLTVFATPHREVQYAAPTLPSILQPTKKPHGIKDFDCFMCDEPSYHSGEGKAYAGYGIDPAVGCVVVVRPDQHVSGVFAMDEAKEISDFFDSFMIAPSPKS</sequence>
<dbReference type="Pfam" id="PF01494">
    <property type="entry name" value="FAD_binding_3"/>
    <property type="match status" value="2"/>
</dbReference>
<keyword evidence="4" id="KW-0560">Oxidoreductase</keyword>
<reference evidence="7 8" key="1">
    <citation type="submission" date="2015-03" db="EMBL/GenBank/DDBJ databases">
        <title>Genomics and transcriptomics of the oil-accumulating basidiomycete yeast T. oleaginosus allow insights into substrate utilization and the diverse evolutionary trajectories of mating systems in fungi.</title>
        <authorList>
            <consortium name="DOE Joint Genome Institute"/>
            <person name="Kourist R."/>
            <person name="Kracht O."/>
            <person name="Bracharz F."/>
            <person name="Lipzen A."/>
            <person name="Nolan M."/>
            <person name="Ohm R."/>
            <person name="Grigoriev I."/>
            <person name="Sun S."/>
            <person name="Heitman J."/>
            <person name="Bruck T."/>
            <person name="Nowrousian M."/>
        </authorList>
    </citation>
    <scope>NUCLEOTIDE SEQUENCE [LARGE SCALE GENOMIC DNA]</scope>
    <source>
        <strain evidence="7 8">IBC0246</strain>
    </source>
</reference>
<name>A0A0J0XGL2_9TREE</name>
<dbReference type="InterPro" id="IPR038220">
    <property type="entry name" value="PHOX_C_sf"/>
</dbReference>
<dbReference type="Pfam" id="PF07976">
    <property type="entry name" value="Phe_hydrox_dim"/>
    <property type="match status" value="1"/>
</dbReference>
<evidence type="ECO:0000313" key="8">
    <source>
        <dbReference type="Proteomes" id="UP000053611"/>
    </source>
</evidence>
<evidence type="ECO:0000256" key="4">
    <source>
        <dbReference type="ARBA" id="ARBA00023002"/>
    </source>
</evidence>
<dbReference type="SUPFAM" id="SSF52833">
    <property type="entry name" value="Thioredoxin-like"/>
    <property type="match status" value="1"/>
</dbReference>
<feature type="domain" description="FAD-binding" evidence="5">
    <location>
        <begin position="188"/>
        <end position="406"/>
    </location>
</feature>
<dbReference type="CDD" id="cd02979">
    <property type="entry name" value="PHOX_C"/>
    <property type="match status" value="1"/>
</dbReference>
<dbReference type="InterPro" id="IPR012941">
    <property type="entry name" value="Phe_hydrox_C_dim_dom"/>
</dbReference>
<evidence type="ECO:0000256" key="2">
    <source>
        <dbReference type="ARBA" id="ARBA00022630"/>
    </source>
</evidence>
<dbReference type="PANTHER" id="PTHR43004">
    <property type="entry name" value="TRK SYSTEM POTASSIUM UPTAKE PROTEIN"/>
    <property type="match status" value="1"/>
</dbReference>
<dbReference type="GeneID" id="28984600"/>
<dbReference type="Gene3D" id="3.40.30.20">
    <property type="match status" value="1"/>
</dbReference>
<dbReference type="GO" id="GO:0016709">
    <property type="term" value="F:oxidoreductase activity, acting on paired donors, with incorporation or reduction of molecular oxygen, NAD(P)H as one donor, and incorporation of one atom of oxygen"/>
    <property type="evidence" value="ECO:0007669"/>
    <property type="project" value="UniProtKB-ARBA"/>
</dbReference>
<feature type="domain" description="FAD-binding" evidence="5">
    <location>
        <begin position="11"/>
        <end position="150"/>
    </location>
</feature>
<dbReference type="RefSeq" id="XP_018276687.1">
    <property type="nucleotide sequence ID" value="XM_018423997.1"/>
</dbReference>
<dbReference type="Gene3D" id="3.50.50.60">
    <property type="entry name" value="FAD/NAD(P)-binding domain"/>
    <property type="match status" value="1"/>
</dbReference>
<evidence type="ECO:0000256" key="1">
    <source>
        <dbReference type="ARBA" id="ARBA00007801"/>
    </source>
</evidence>
<evidence type="ECO:0000259" key="6">
    <source>
        <dbReference type="Pfam" id="PF07976"/>
    </source>
</evidence>
<dbReference type="PANTHER" id="PTHR43004:SF20">
    <property type="entry name" value="2-MONOOXYGENASE, PUTATIVE (AFU_ORTHOLOGUE AFUA_1G13660)-RELATED"/>
    <property type="match status" value="1"/>
</dbReference>
<dbReference type="InterPro" id="IPR050641">
    <property type="entry name" value="RIFMO-like"/>
</dbReference>
<dbReference type="Gene3D" id="3.30.9.10">
    <property type="entry name" value="D-Amino Acid Oxidase, subunit A, domain 2"/>
    <property type="match status" value="1"/>
</dbReference>
<accession>A0A0J0XGL2</accession>
<protein>
    <recommendedName>
        <fullName evidence="9">Phenol 2-monooxygenase</fullName>
    </recommendedName>
</protein>
<dbReference type="STRING" id="879819.A0A0J0XGL2"/>
<evidence type="ECO:0000313" key="7">
    <source>
        <dbReference type="EMBL" id="KLT40196.1"/>
    </source>
</evidence>
<proteinExistence type="inferred from homology"/>
<gene>
    <name evidence="7" type="ORF">CC85DRAFT_287714</name>
</gene>
<dbReference type="InterPro" id="IPR036249">
    <property type="entry name" value="Thioredoxin-like_sf"/>
</dbReference>
<evidence type="ECO:0008006" key="9">
    <source>
        <dbReference type="Google" id="ProtNLM"/>
    </source>
</evidence>
<dbReference type="OrthoDB" id="1716816at2759"/>
<organism evidence="7 8">
    <name type="scientific">Cutaneotrichosporon oleaginosum</name>
    <dbReference type="NCBI Taxonomy" id="879819"/>
    <lineage>
        <taxon>Eukaryota</taxon>
        <taxon>Fungi</taxon>
        <taxon>Dikarya</taxon>
        <taxon>Basidiomycota</taxon>
        <taxon>Agaricomycotina</taxon>
        <taxon>Tremellomycetes</taxon>
        <taxon>Trichosporonales</taxon>
        <taxon>Trichosporonaceae</taxon>
        <taxon>Cutaneotrichosporon</taxon>
    </lineage>
</organism>
<dbReference type="GO" id="GO:0071949">
    <property type="term" value="F:FAD binding"/>
    <property type="evidence" value="ECO:0007669"/>
    <property type="project" value="InterPro"/>
</dbReference>
<dbReference type="InterPro" id="IPR036188">
    <property type="entry name" value="FAD/NAD-bd_sf"/>
</dbReference>
<dbReference type="PRINTS" id="PR00420">
    <property type="entry name" value="RNGMNOXGNASE"/>
</dbReference>
<dbReference type="SUPFAM" id="SSF54373">
    <property type="entry name" value="FAD-linked reductases, C-terminal domain"/>
    <property type="match status" value="1"/>
</dbReference>
<dbReference type="SUPFAM" id="SSF51905">
    <property type="entry name" value="FAD/NAD(P)-binding domain"/>
    <property type="match status" value="1"/>
</dbReference>
<keyword evidence="8" id="KW-1185">Reference proteome</keyword>
<dbReference type="InterPro" id="IPR002938">
    <property type="entry name" value="FAD-bd"/>
</dbReference>
<evidence type="ECO:0000256" key="3">
    <source>
        <dbReference type="ARBA" id="ARBA00022827"/>
    </source>
</evidence>
<dbReference type="EMBL" id="KQ087239">
    <property type="protein sequence ID" value="KLT40196.1"/>
    <property type="molecule type" value="Genomic_DNA"/>
</dbReference>
<comment type="similarity">
    <text evidence="1">Belongs to the PheA/TfdB FAD monooxygenase family.</text>
</comment>